<evidence type="ECO:0000313" key="2">
    <source>
        <dbReference type="EMBL" id="PTX07042.1"/>
    </source>
</evidence>
<dbReference type="RefSeq" id="WP_107782022.1">
    <property type="nucleotide sequence ID" value="NZ_QBKG01000005.1"/>
</dbReference>
<gene>
    <name evidence="2" type="ORF">C8P65_10545</name>
</gene>
<feature type="transmembrane region" description="Helical" evidence="1">
    <location>
        <begin position="26"/>
        <end position="48"/>
    </location>
</feature>
<protein>
    <submittedName>
        <fullName evidence="2">Uncharacterized protein</fullName>
    </submittedName>
</protein>
<feature type="transmembrane region" description="Helical" evidence="1">
    <location>
        <begin position="142"/>
        <end position="162"/>
    </location>
</feature>
<keyword evidence="1" id="KW-0812">Transmembrane</keyword>
<dbReference type="AlphaFoldDB" id="A0A2T5XUT0"/>
<feature type="transmembrane region" description="Helical" evidence="1">
    <location>
        <begin position="177"/>
        <end position="197"/>
    </location>
</feature>
<name>A0A2T5XUT0_9FLAO</name>
<evidence type="ECO:0000313" key="3">
    <source>
        <dbReference type="Proteomes" id="UP000243985"/>
    </source>
</evidence>
<accession>A0A2T5XUT0</accession>
<evidence type="ECO:0000256" key="1">
    <source>
        <dbReference type="SAM" id="Phobius"/>
    </source>
</evidence>
<feature type="transmembrane region" description="Helical" evidence="1">
    <location>
        <begin position="54"/>
        <end position="75"/>
    </location>
</feature>
<comment type="caution">
    <text evidence="2">The sequence shown here is derived from an EMBL/GenBank/DDBJ whole genome shotgun (WGS) entry which is preliminary data.</text>
</comment>
<dbReference type="GeneID" id="84580575"/>
<dbReference type="Proteomes" id="UP000243985">
    <property type="component" value="Unassembled WGS sequence"/>
</dbReference>
<reference evidence="2 3" key="1">
    <citation type="submission" date="2018-04" db="EMBL/GenBank/DDBJ databases">
        <title>Genomic Encyclopedia of Archaeal and Bacterial Type Strains, Phase II (KMG-II): from individual species to whole genera.</title>
        <authorList>
            <person name="Goeker M."/>
        </authorList>
    </citation>
    <scope>NUCLEOTIDE SEQUENCE [LARGE SCALE GENOMIC DNA]</scope>
    <source>
        <strain evidence="2 3">DSM 22902</strain>
    </source>
</reference>
<proteinExistence type="predicted"/>
<sequence length="231" mass="27366">MNISDFITFYKENLTTRGLMKKKYKVHYYVIPIIYLLIAIIPIGVKYMFGLDNFYSYIIFAIIILFDVLFFIFFTRKLIFNTMKKMDEKFVVEKKCCSLNRQEIKKYFFSELEKYFSDKKIPLSKIKDIIVILNKKSEKEKAPFIISSSIFSAIALVIFSSACNRFYELVGNNPLDIITYTILFIPFICYIVTDLICSIREIYFNLFTNYLSINGLIDLLEEYEINKPTKE</sequence>
<dbReference type="EMBL" id="QBKG01000005">
    <property type="protein sequence ID" value="PTX07042.1"/>
    <property type="molecule type" value="Genomic_DNA"/>
</dbReference>
<keyword evidence="1" id="KW-1133">Transmembrane helix</keyword>
<keyword evidence="1" id="KW-0472">Membrane</keyword>
<organism evidence="2 3">
    <name type="scientific">Capnocytophaga leadbetteri</name>
    <dbReference type="NCBI Taxonomy" id="327575"/>
    <lineage>
        <taxon>Bacteria</taxon>
        <taxon>Pseudomonadati</taxon>
        <taxon>Bacteroidota</taxon>
        <taxon>Flavobacteriia</taxon>
        <taxon>Flavobacteriales</taxon>
        <taxon>Flavobacteriaceae</taxon>
        <taxon>Capnocytophaga</taxon>
    </lineage>
</organism>